<dbReference type="InterPro" id="IPR018392">
    <property type="entry name" value="LysM"/>
</dbReference>
<dbReference type="SUPFAM" id="SSF54106">
    <property type="entry name" value="LysM domain"/>
    <property type="match status" value="1"/>
</dbReference>
<comment type="caution">
    <text evidence="5">The sequence shown here is derived from an EMBL/GenBank/DDBJ whole genome shotgun (WGS) entry which is preliminary data.</text>
</comment>
<dbReference type="SMART" id="SM01208">
    <property type="entry name" value="G5"/>
    <property type="match status" value="1"/>
</dbReference>
<evidence type="ECO:0000256" key="1">
    <source>
        <dbReference type="ARBA" id="ARBA00022729"/>
    </source>
</evidence>
<keyword evidence="1" id="KW-0732">Signal</keyword>
<feature type="domain" description="G5" evidence="3">
    <location>
        <begin position="307"/>
        <end position="387"/>
    </location>
</feature>
<evidence type="ECO:0000259" key="3">
    <source>
        <dbReference type="PROSITE" id="PS51109"/>
    </source>
</evidence>
<dbReference type="EMBL" id="JACJVP010000046">
    <property type="protein sequence ID" value="MBB6674362.1"/>
    <property type="molecule type" value="Genomic_DNA"/>
</dbReference>
<dbReference type="CDD" id="cd12797">
    <property type="entry name" value="M23_peptidase"/>
    <property type="match status" value="1"/>
</dbReference>
<accession>A0A7X0VHP3</accession>
<keyword evidence="2" id="KW-1133">Transmembrane helix</keyword>
<feature type="transmembrane region" description="Helical" evidence="2">
    <location>
        <begin position="50"/>
        <end position="71"/>
    </location>
</feature>
<reference evidence="5 6" key="1">
    <citation type="submission" date="2020-08" db="EMBL/GenBank/DDBJ databases">
        <title>Cohnella phylogeny.</title>
        <authorList>
            <person name="Dunlap C."/>
        </authorList>
    </citation>
    <scope>NUCLEOTIDE SEQUENCE [LARGE SCALE GENOMIC DNA]</scope>
    <source>
        <strain evidence="5 6">DSM 28246</strain>
    </source>
</reference>
<gene>
    <name evidence="5" type="ORF">H7C19_27125</name>
</gene>
<evidence type="ECO:0000313" key="6">
    <source>
        <dbReference type="Proteomes" id="UP000547209"/>
    </source>
</evidence>
<dbReference type="GO" id="GO:0004222">
    <property type="term" value="F:metalloendopeptidase activity"/>
    <property type="evidence" value="ECO:0007669"/>
    <property type="project" value="TreeGrafter"/>
</dbReference>
<dbReference type="InterPro" id="IPR011098">
    <property type="entry name" value="G5_dom"/>
</dbReference>
<dbReference type="InterPro" id="IPR011055">
    <property type="entry name" value="Dup_hybrid_motif"/>
</dbReference>
<feature type="domain" description="LysM" evidence="4">
    <location>
        <begin position="256"/>
        <end position="300"/>
    </location>
</feature>
<keyword evidence="2" id="KW-0812">Transmembrane</keyword>
<keyword evidence="6" id="KW-1185">Reference proteome</keyword>
<dbReference type="InterPro" id="IPR016047">
    <property type="entry name" value="M23ase_b-sheet_dom"/>
</dbReference>
<proteinExistence type="predicted"/>
<evidence type="ECO:0000256" key="2">
    <source>
        <dbReference type="SAM" id="Phobius"/>
    </source>
</evidence>
<dbReference type="PROSITE" id="PS51109">
    <property type="entry name" value="G5"/>
    <property type="match status" value="1"/>
</dbReference>
<dbReference type="InterPro" id="IPR036779">
    <property type="entry name" value="LysM_dom_sf"/>
</dbReference>
<dbReference type="PANTHER" id="PTHR21666:SF270">
    <property type="entry name" value="MUREIN HYDROLASE ACTIVATOR ENVC"/>
    <property type="match status" value="1"/>
</dbReference>
<dbReference type="Pfam" id="PF07501">
    <property type="entry name" value="G5"/>
    <property type="match status" value="1"/>
</dbReference>
<dbReference type="Gene3D" id="3.10.350.10">
    <property type="entry name" value="LysM domain"/>
    <property type="match status" value="1"/>
</dbReference>
<dbReference type="Pfam" id="PF01551">
    <property type="entry name" value="Peptidase_M23"/>
    <property type="match status" value="1"/>
</dbReference>
<evidence type="ECO:0000259" key="4">
    <source>
        <dbReference type="PROSITE" id="PS51782"/>
    </source>
</evidence>
<dbReference type="InterPro" id="IPR050570">
    <property type="entry name" value="Cell_wall_metabolism_enzyme"/>
</dbReference>
<name>A0A7X0VHP3_9BACL</name>
<dbReference type="RefSeq" id="WP_185672225.1">
    <property type="nucleotide sequence ID" value="NZ_JACJVP010000046.1"/>
</dbReference>
<keyword evidence="2" id="KW-0472">Membrane</keyword>
<dbReference type="PANTHER" id="PTHR21666">
    <property type="entry name" value="PEPTIDASE-RELATED"/>
    <property type="match status" value="1"/>
</dbReference>
<sequence length="513" mass="56009">MTDFKKSGRIRNAMTALRDKFRQTRTTPLNVEPHALPSTPSFIRRYRTPIFITCAAVVAVAGIYVGASQYVQARTNTFYQVLVQGEPVGEISKQELVDELIAGKAAELAQAETSVRYKLDDDQVTYQVEKAYNRKPDDAATLSKLSAQLKTHAVGVKLIVDGKAIAVVKDQETAETLLRRVKNKFAPMPYTPKKGEASVKALSLTKTAAVGTSQRTVHSVSFAEEVKTEEVTVNPEQIKDPETLYKSIVNGDTTKRLYTVKKGDCIGCIAHAQNVSADIIYKNNPWIDDDEIKIGDVLDLTKQQPLLTVNSDEQVTEVEVIDPPIEIRKSDELKAGKSKVVRQGTNGKRLVTYHLIKTNGAVLEEEQISSVVLTPAISTVILKGTKVTPSEGTGTLSWPVKGHRITSYQGSRWGRTHKGIDIVGNKNILAADNGVVTTSGTGISGLGNSVTIDHQNGFKTVYGHMSKLLVKKGQVVQKGDVIGIMGNTGHSFGTHLHFEVYLNGKLKNPTSYL</sequence>
<dbReference type="AlphaFoldDB" id="A0A7X0VHP3"/>
<dbReference type="SMART" id="SM00257">
    <property type="entry name" value="LysM"/>
    <property type="match status" value="1"/>
</dbReference>
<dbReference type="CDD" id="cd00118">
    <property type="entry name" value="LysM"/>
    <property type="match status" value="1"/>
</dbReference>
<organism evidence="5 6">
    <name type="scientific">Cohnella nanjingensis</name>
    <dbReference type="NCBI Taxonomy" id="1387779"/>
    <lineage>
        <taxon>Bacteria</taxon>
        <taxon>Bacillati</taxon>
        <taxon>Bacillota</taxon>
        <taxon>Bacilli</taxon>
        <taxon>Bacillales</taxon>
        <taxon>Paenibacillaceae</taxon>
        <taxon>Cohnella</taxon>
    </lineage>
</organism>
<dbReference type="Gene3D" id="2.20.230.10">
    <property type="entry name" value="Resuscitation-promoting factor rpfb"/>
    <property type="match status" value="1"/>
</dbReference>
<dbReference type="Proteomes" id="UP000547209">
    <property type="component" value="Unassembled WGS sequence"/>
</dbReference>
<dbReference type="Gene3D" id="2.70.70.10">
    <property type="entry name" value="Glucose Permease (Domain IIA)"/>
    <property type="match status" value="1"/>
</dbReference>
<dbReference type="PROSITE" id="PS51782">
    <property type="entry name" value="LYSM"/>
    <property type="match status" value="1"/>
</dbReference>
<dbReference type="Pfam" id="PF01476">
    <property type="entry name" value="LysM"/>
    <property type="match status" value="1"/>
</dbReference>
<protein>
    <submittedName>
        <fullName evidence="5">M23 family metallopeptidase</fullName>
    </submittedName>
</protein>
<dbReference type="SUPFAM" id="SSF51261">
    <property type="entry name" value="Duplicated hybrid motif"/>
    <property type="match status" value="1"/>
</dbReference>
<evidence type="ECO:0000313" key="5">
    <source>
        <dbReference type="EMBL" id="MBB6674362.1"/>
    </source>
</evidence>